<keyword evidence="3" id="KW-1185">Reference proteome</keyword>
<reference evidence="2 3" key="1">
    <citation type="submission" date="2016-10" db="EMBL/GenBank/DDBJ databases">
        <authorList>
            <person name="de Groot N.N."/>
        </authorList>
    </citation>
    <scope>NUCLEOTIDE SEQUENCE [LARGE SCALE GENOMIC DNA]</scope>
    <source>
        <strain evidence="2 3">DSM 12271</strain>
    </source>
</reference>
<sequence length="429" mass="48997">MKKPKPGFTLIELMAVIVIVCVMILIGSSILFQCLKINKKTDNNTIMENKYRAIISNVEKDVKSSDLVEVYNNGKKIEVVDIGVAEELLYFKEKESEKISCMYVLTQKDNDSLKELHLLRIKDKNLNKDKISNIEEDKLVEDSISDMKITKSNDLEKLIDVKVNLKRMNDTRYYSSSISKSNFVFKDEIKDENNTGDFLDMTINYTLNILSDKNLDNNSVFNVTPRGDYLTFSSSEFIWENGEQKLYDVKLKNNVGNDVHMNNATIYAQGKIKEYVDILDYKYPNEFRDKKPIKGPNLTFDYGKYIISYVNPFAIIRNNSMYNPYKLIAEDGKGVGISVNTGGNKLVILINGDLFINSNEHLDSAYIYCTGKIIIDTTGSISITNSNLIANKGIFINNVSSLNIVGNGYRHNTFTREEVENIIKKYMKK</sequence>
<dbReference type="Proteomes" id="UP000198619">
    <property type="component" value="Unassembled WGS sequence"/>
</dbReference>
<keyword evidence="1" id="KW-0812">Transmembrane</keyword>
<accession>A0A1I1B3S4</accession>
<evidence type="ECO:0000313" key="3">
    <source>
        <dbReference type="Proteomes" id="UP000198619"/>
    </source>
</evidence>
<name>A0A1I1B3S4_9CLOT</name>
<keyword evidence="1" id="KW-1133">Transmembrane helix</keyword>
<keyword evidence="1" id="KW-0472">Membrane</keyword>
<dbReference type="InterPro" id="IPR012902">
    <property type="entry name" value="N_methyl_site"/>
</dbReference>
<evidence type="ECO:0000256" key="1">
    <source>
        <dbReference type="SAM" id="Phobius"/>
    </source>
</evidence>
<gene>
    <name evidence="2" type="ORF">SAMN04488528_10635</name>
</gene>
<dbReference type="Pfam" id="PF07963">
    <property type="entry name" value="N_methyl"/>
    <property type="match status" value="1"/>
</dbReference>
<organism evidence="2 3">
    <name type="scientific">Clostridium frigidicarnis</name>
    <dbReference type="NCBI Taxonomy" id="84698"/>
    <lineage>
        <taxon>Bacteria</taxon>
        <taxon>Bacillati</taxon>
        <taxon>Bacillota</taxon>
        <taxon>Clostridia</taxon>
        <taxon>Eubacteriales</taxon>
        <taxon>Clostridiaceae</taxon>
        <taxon>Clostridium</taxon>
    </lineage>
</organism>
<protein>
    <submittedName>
        <fullName evidence="2">Prepilin-type N-terminal cleavage/methylation domain-containing protein</fullName>
    </submittedName>
</protein>
<dbReference type="NCBIfam" id="TIGR02532">
    <property type="entry name" value="IV_pilin_GFxxxE"/>
    <property type="match status" value="1"/>
</dbReference>
<dbReference type="AlphaFoldDB" id="A0A1I1B3S4"/>
<dbReference type="EMBL" id="FOKI01000063">
    <property type="protein sequence ID" value="SFB45024.1"/>
    <property type="molecule type" value="Genomic_DNA"/>
</dbReference>
<proteinExistence type="predicted"/>
<feature type="transmembrane region" description="Helical" evidence="1">
    <location>
        <begin position="7"/>
        <end position="32"/>
    </location>
</feature>
<dbReference type="STRING" id="84698.SAMN04488528_10635"/>
<evidence type="ECO:0000313" key="2">
    <source>
        <dbReference type="EMBL" id="SFB45024.1"/>
    </source>
</evidence>
<dbReference type="RefSeq" id="WP_177199503.1">
    <property type="nucleotide sequence ID" value="NZ_FOKI01000063.1"/>
</dbReference>